<dbReference type="SUPFAM" id="SSF51604">
    <property type="entry name" value="Enolase C-terminal domain-like"/>
    <property type="match status" value="1"/>
</dbReference>
<evidence type="ECO:0000313" key="5">
    <source>
        <dbReference type="EMBL" id="RIQ15827.1"/>
    </source>
</evidence>
<evidence type="ECO:0000256" key="1">
    <source>
        <dbReference type="ARBA" id="ARBA00001946"/>
    </source>
</evidence>
<dbReference type="Gene3D" id="3.20.20.120">
    <property type="entry name" value="Enolase-like C-terminal domain"/>
    <property type="match status" value="1"/>
</dbReference>
<dbReference type="PANTHER" id="PTHR13794:SF58">
    <property type="entry name" value="MITOCHONDRIAL ENOLASE SUPERFAMILY MEMBER 1"/>
    <property type="match status" value="1"/>
</dbReference>
<comment type="cofactor">
    <cofactor evidence="1">
        <name>Mg(2+)</name>
        <dbReference type="ChEBI" id="CHEBI:18420"/>
    </cofactor>
</comment>
<name>A0A418KK09_9ACTN</name>
<dbReference type="InterPro" id="IPR036849">
    <property type="entry name" value="Enolase-like_C_sf"/>
</dbReference>
<evidence type="ECO:0000256" key="3">
    <source>
        <dbReference type="ARBA" id="ARBA00022842"/>
    </source>
</evidence>
<evidence type="ECO:0000256" key="2">
    <source>
        <dbReference type="ARBA" id="ARBA00022723"/>
    </source>
</evidence>
<keyword evidence="6" id="KW-1185">Reference proteome</keyword>
<dbReference type="PANTHER" id="PTHR13794">
    <property type="entry name" value="ENOLASE SUPERFAMILY, MANDELATE RACEMASE"/>
    <property type="match status" value="1"/>
</dbReference>
<dbReference type="InterPro" id="IPR013341">
    <property type="entry name" value="Mandelate_racemase_N_dom"/>
</dbReference>
<accession>A0A418KK09</accession>
<gene>
    <name evidence="5" type="ORF">DY240_23585</name>
</gene>
<evidence type="ECO:0000259" key="4">
    <source>
        <dbReference type="SMART" id="SM00922"/>
    </source>
</evidence>
<dbReference type="EMBL" id="QUAL01000301">
    <property type="protein sequence ID" value="RIQ15827.1"/>
    <property type="molecule type" value="Genomic_DNA"/>
</dbReference>
<dbReference type="InterPro" id="IPR046945">
    <property type="entry name" value="RHMD-like"/>
</dbReference>
<dbReference type="OrthoDB" id="9796450at2"/>
<dbReference type="Proteomes" id="UP000284057">
    <property type="component" value="Unassembled WGS sequence"/>
</dbReference>
<feature type="non-terminal residue" evidence="5">
    <location>
        <position position="1"/>
    </location>
</feature>
<feature type="domain" description="Mandelate racemase/muconate lactonizing enzyme C-terminal" evidence="4">
    <location>
        <begin position="84"/>
        <end position="180"/>
    </location>
</feature>
<evidence type="ECO:0000313" key="6">
    <source>
        <dbReference type="Proteomes" id="UP000284057"/>
    </source>
</evidence>
<dbReference type="GO" id="GO:0000287">
    <property type="term" value="F:magnesium ion binding"/>
    <property type="evidence" value="ECO:0007669"/>
    <property type="project" value="TreeGrafter"/>
</dbReference>
<dbReference type="InterPro" id="IPR029017">
    <property type="entry name" value="Enolase-like_N"/>
</dbReference>
<dbReference type="InterPro" id="IPR029065">
    <property type="entry name" value="Enolase_C-like"/>
</dbReference>
<dbReference type="Gene3D" id="3.30.390.10">
    <property type="entry name" value="Enolase-like, N-terminal domain"/>
    <property type="match status" value="1"/>
</dbReference>
<keyword evidence="3" id="KW-0460">Magnesium</keyword>
<organism evidence="5 6">
    <name type="scientific">Jiangella rhizosphaerae</name>
    <dbReference type="NCBI Taxonomy" id="2293569"/>
    <lineage>
        <taxon>Bacteria</taxon>
        <taxon>Bacillati</taxon>
        <taxon>Actinomycetota</taxon>
        <taxon>Actinomycetes</taxon>
        <taxon>Jiangellales</taxon>
        <taxon>Jiangellaceae</taxon>
        <taxon>Jiangella</taxon>
    </lineage>
</organism>
<dbReference type="SMART" id="SM00922">
    <property type="entry name" value="MR_MLE"/>
    <property type="match status" value="1"/>
</dbReference>
<dbReference type="SUPFAM" id="SSF54826">
    <property type="entry name" value="Enolase N-terminal domain-like"/>
    <property type="match status" value="1"/>
</dbReference>
<dbReference type="Pfam" id="PF02746">
    <property type="entry name" value="MR_MLE_N"/>
    <property type="match status" value="1"/>
</dbReference>
<keyword evidence="2" id="KW-0479">Metal-binding</keyword>
<dbReference type="SFLD" id="SFLDS00001">
    <property type="entry name" value="Enolase"/>
    <property type="match status" value="1"/>
</dbReference>
<dbReference type="GO" id="GO:0016836">
    <property type="term" value="F:hydro-lyase activity"/>
    <property type="evidence" value="ECO:0007669"/>
    <property type="project" value="TreeGrafter"/>
</dbReference>
<dbReference type="RefSeq" id="WP_119662185.1">
    <property type="nucleotide sequence ID" value="NZ_QUAL01000301.1"/>
</dbReference>
<reference evidence="5 6" key="1">
    <citation type="submission" date="2018-09" db="EMBL/GenBank/DDBJ databases">
        <title>Isolation, diversity and antifungal activity of actinobacteria from wheat.</title>
        <authorList>
            <person name="Han C."/>
        </authorList>
    </citation>
    <scope>NUCLEOTIDE SEQUENCE [LARGE SCALE GENOMIC DNA]</scope>
    <source>
        <strain evidence="5 6">NEAU-YY265</strain>
    </source>
</reference>
<dbReference type="Pfam" id="PF13378">
    <property type="entry name" value="MR_MLE_C"/>
    <property type="match status" value="1"/>
</dbReference>
<dbReference type="InterPro" id="IPR013342">
    <property type="entry name" value="Mandelate_racemase_C"/>
</dbReference>
<protein>
    <submittedName>
        <fullName evidence="5">Racemase</fullName>
    </submittedName>
</protein>
<dbReference type="AlphaFoldDB" id="A0A418KK09"/>
<sequence>GVDLVERRIRPTLAGRDALLTEDCWAALHEADRIEHFPPYALGPVDVALWDLKAKLAGLPLYALLGGARTRIPAYASTVTYDDVDTYLAVADSCLEAGFTAIKLHAWGDVARDAELARRLRRHVGDDVDLMYDGSGAFDLRDAVRLGHVLTDLGFGWYEEPMREWALGPYVRLREAVGVPILGPETTPGVHHAVADWIAAGAVDLVRTGVHYKDGITGALRIAHLADAHGLRAEVHGGGAANLHLACAIPNTTYYEVIVAGVPARPRFPVTADGHAEVPQGPGTGETAL</sequence>
<proteinExistence type="predicted"/>
<comment type="caution">
    <text evidence="5">The sequence shown here is derived from an EMBL/GenBank/DDBJ whole genome shotgun (WGS) entry which is preliminary data.</text>
</comment>
<dbReference type="GO" id="GO:0016052">
    <property type="term" value="P:carbohydrate catabolic process"/>
    <property type="evidence" value="ECO:0007669"/>
    <property type="project" value="TreeGrafter"/>
</dbReference>